<dbReference type="EMBL" id="VJVV01000029">
    <property type="protein sequence ID" value="TRO77519.1"/>
    <property type="molecule type" value="Genomic_DNA"/>
</dbReference>
<evidence type="ECO:0000313" key="2">
    <source>
        <dbReference type="Proteomes" id="UP000317155"/>
    </source>
</evidence>
<comment type="caution">
    <text evidence="1">The sequence shown here is derived from an EMBL/GenBank/DDBJ whole genome shotgun (WGS) entry which is preliminary data.</text>
</comment>
<name>A0A550J2Q4_9BACT</name>
<proteinExistence type="predicted"/>
<accession>A0A550J2Q4</accession>
<dbReference type="Proteomes" id="UP000317155">
    <property type="component" value="Unassembled WGS sequence"/>
</dbReference>
<keyword evidence="2" id="KW-1185">Reference proteome</keyword>
<dbReference type="AlphaFoldDB" id="A0A550J2Q4"/>
<organism evidence="1 2">
    <name type="scientific">Trichloromonas acetexigens</name>
    <dbReference type="NCBI Taxonomy" id="38815"/>
    <lineage>
        <taxon>Bacteria</taxon>
        <taxon>Pseudomonadati</taxon>
        <taxon>Thermodesulfobacteriota</taxon>
        <taxon>Desulfuromonadia</taxon>
        <taxon>Desulfuromonadales</taxon>
        <taxon>Trichloromonadaceae</taxon>
        <taxon>Trichloromonas</taxon>
    </lineage>
</organism>
<gene>
    <name evidence="1" type="ORF">FL622_17180</name>
</gene>
<dbReference type="RefSeq" id="WP_092056583.1">
    <property type="nucleotide sequence ID" value="NZ_FOJJ01000022.1"/>
</dbReference>
<dbReference type="OrthoDB" id="5402434at2"/>
<protein>
    <submittedName>
        <fullName evidence="1">Helix-turn-helix domain-containing protein</fullName>
    </submittedName>
</protein>
<evidence type="ECO:0000313" key="1">
    <source>
        <dbReference type="EMBL" id="TRO77519.1"/>
    </source>
</evidence>
<reference evidence="1 2" key="1">
    <citation type="submission" date="2019-07" db="EMBL/GenBank/DDBJ databases">
        <title>Insights of Desulfuromonas acetexigens electromicrobiology.</title>
        <authorList>
            <person name="Katuri K."/>
            <person name="Sapireddy V."/>
            <person name="Shaw D.R."/>
            <person name="Saikaly P."/>
        </authorList>
    </citation>
    <scope>NUCLEOTIDE SEQUENCE [LARGE SCALE GENOMIC DNA]</scope>
    <source>
        <strain evidence="1 2">2873</strain>
    </source>
</reference>
<sequence>MGKEEPERLQRDDATGKQLLTAILDRVGLPVRPCYCRGDVLRILGVKRQAFSRMVNFYDEYPDGRIVKPWMLDSFRVLGHYRVPFDDLTAWLERNREKALERIHKNDD</sequence>